<evidence type="ECO:0000256" key="6">
    <source>
        <dbReference type="ARBA" id="ARBA00022989"/>
    </source>
</evidence>
<feature type="transmembrane region" description="Helical" evidence="9">
    <location>
        <begin position="38"/>
        <end position="59"/>
    </location>
</feature>
<dbReference type="PANTHER" id="PTHR31503">
    <property type="entry name" value="VACUOLAR CALCIUM ION TRANSPORTER"/>
    <property type="match status" value="1"/>
</dbReference>
<dbReference type="GO" id="GO:0015369">
    <property type="term" value="F:calcium:proton antiporter activity"/>
    <property type="evidence" value="ECO:0007669"/>
    <property type="project" value="UniProtKB-UniRule"/>
</dbReference>
<protein>
    <recommendedName>
        <fullName evidence="9">Ca(2+)/H(+) antiporter</fullName>
    </recommendedName>
</protein>
<dbReference type="Gene3D" id="1.20.1420.30">
    <property type="entry name" value="NCX, central ion-binding region"/>
    <property type="match status" value="1"/>
</dbReference>
<dbReference type="GO" id="GO:0006874">
    <property type="term" value="P:intracellular calcium ion homeostasis"/>
    <property type="evidence" value="ECO:0007669"/>
    <property type="project" value="TreeGrafter"/>
</dbReference>
<evidence type="ECO:0000313" key="12">
    <source>
        <dbReference type="Proteomes" id="UP000069705"/>
    </source>
</evidence>
<feature type="transmembrane region" description="Helical" evidence="9">
    <location>
        <begin position="342"/>
        <end position="361"/>
    </location>
</feature>
<keyword evidence="5 9" id="KW-0106">Calcium</keyword>
<dbReference type="Pfam" id="PF01699">
    <property type="entry name" value="Na_Ca_ex"/>
    <property type="match status" value="2"/>
</dbReference>
<feature type="transmembrane region" description="Helical" evidence="9">
    <location>
        <begin position="280"/>
        <end position="303"/>
    </location>
</feature>
<evidence type="ECO:0000256" key="7">
    <source>
        <dbReference type="ARBA" id="ARBA00023065"/>
    </source>
</evidence>
<evidence type="ECO:0000256" key="4">
    <source>
        <dbReference type="ARBA" id="ARBA00022692"/>
    </source>
</evidence>
<feature type="transmembrane region" description="Helical" evidence="9">
    <location>
        <begin position="103"/>
        <end position="124"/>
    </location>
</feature>
<keyword evidence="8 9" id="KW-0472">Membrane</keyword>
<dbReference type="Proteomes" id="UP000069705">
    <property type="component" value="Unassembled WGS sequence"/>
</dbReference>
<feature type="domain" description="Sodium/calcium exchanger membrane region" evidence="10">
    <location>
        <begin position="38"/>
        <end position="186"/>
    </location>
</feature>
<feature type="transmembrane region" description="Helical" evidence="9">
    <location>
        <begin position="250"/>
        <end position="268"/>
    </location>
</feature>
<comment type="caution">
    <text evidence="11">The sequence shown here is derived from an EMBL/GenBank/DDBJ whole genome shotgun (WGS) entry which is preliminary data.</text>
</comment>
<keyword evidence="6 9" id="KW-1133">Transmembrane helix</keyword>
<dbReference type="InterPro" id="IPR004713">
    <property type="entry name" value="CaH_exchang"/>
</dbReference>
<dbReference type="InterPro" id="IPR004837">
    <property type="entry name" value="NaCa_Exmemb"/>
</dbReference>
<dbReference type="InterPro" id="IPR004798">
    <property type="entry name" value="CAX-like"/>
</dbReference>
<dbReference type="GO" id="GO:0012505">
    <property type="term" value="C:endomembrane system"/>
    <property type="evidence" value="ECO:0007669"/>
    <property type="project" value="UniProtKB-SubCell"/>
</dbReference>
<keyword evidence="4 9" id="KW-0812">Transmembrane</keyword>
<dbReference type="PANTHER" id="PTHR31503:SF22">
    <property type="entry name" value="VACUOLAR CALCIUM ION TRANSPORTER"/>
    <property type="match status" value="1"/>
</dbReference>
<keyword evidence="2 9" id="KW-0813">Transport</keyword>
<dbReference type="NCBIfam" id="TIGR00378">
    <property type="entry name" value="cax"/>
    <property type="match status" value="1"/>
</dbReference>
<keyword evidence="3 9" id="KW-0109">Calcium transport</keyword>
<dbReference type="GO" id="GO:0016020">
    <property type="term" value="C:membrane"/>
    <property type="evidence" value="ECO:0007669"/>
    <property type="project" value="InterPro"/>
</dbReference>
<keyword evidence="9" id="KW-0050">Antiport</keyword>
<gene>
    <name evidence="11" type="ORF">RMCFA_0480</name>
</gene>
<evidence type="ECO:0000256" key="9">
    <source>
        <dbReference type="RuleBase" id="RU365028"/>
    </source>
</evidence>
<dbReference type="AlphaFoldDB" id="A0A117ID11"/>
<comment type="similarity">
    <text evidence="9">Belongs to the Ca(2+):cation antiporter (CaCA) (TC 2.A.19) family.</text>
</comment>
<dbReference type="InterPro" id="IPR044880">
    <property type="entry name" value="NCX_ion-bd_dom_sf"/>
</dbReference>
<organism evidence="11 12">
    <name type="scientific">Mycolicibacterium fortuitum subsp. acetamidolyticum</name>
    <dbReference type="NCBI Taxonomy" id="144550"/>
    <lineage>
        <taxon>Bacteria</taxon>
        <taxon>Bacillati</taxon>
        <taxon>Actinomycetota</taxon>
        <taxon>Actinomycetes</taxon>
        <taxon>Mycobacteriales</taxon>
        <taxon>Mycobacteriaceae</taxon>
        <taxon>Mycolicibacterium</taxon>
    </lineage>
</organism>
<sequence length="362" mass="37706">MMTRMTAVFIRSDKLLIFGGLAICVVAGLSHYGGWPHLVGFVVSALAVTVLASLVGLAVEQLGDRFGPGATGVLQSALGNLPELFICIFALKAGLVDVVRAALVGSILANLLLVLGLAFLVGGLKHGPQKLGSAQVRTILVLMVLSVTAMAIPSIAHEVHAPASEHEVSFSMIVSVVLLVLFGLSLPYSLSRDKNKTSEPVPQPHKEQPRWPVGLAIGMLAIAGGLAAFVSDWFVAALEPAMDSLHISQAFAGLVIVAIAGNAVENVVGVQLAAKNQSEYAFSIILNSPIQIALVLAPVLVLVSQIFGLASLTLVFGPMLIVALLVAVVLAAIIAFDGESTWLEGAALIALYCIIAASFWWG</sequence>
<evidence type="ECO:0000256" key="8">
    <source>
        <dbReference type="ARBA" id="ARBA00023136"/>
    </source>
</evidence>
<comment type="caution">
    <text evidence="9">Lacks conserved residue(s) required for the propagation of feature annotation.</text>
</comment>
<keyword evidence="7 9" id="KW-0406">Ion transport</keyword>
<feature type="domain" description="Sodium/calcium exchanger membrane region" evidence="10">
    <location>
        <begin position="216"/>
        <end position="360"/>
    </location>
</feature>
<name>A0A117ID11_MYCFO</name>
<evidence type="ECO:0000256" key="2">
    <source>
        <dbReference type="ARBA" id="ARBA00022448"/>
    </source>
</evidence>
<evidence type="ECO:0000313" key="11">
    <source>
        <dbReference type="EMBL" id="GAT00366.1"/>
    </source>
</evidence>
<accession>A0A117ID11</accession>
<feature type="transmembrane region" description="Helical" evidence="9">
    <location>
        <begin position="168"/>
        <end position="190"/>
    </location>
</feature>
<feature type="transmembrane region" description="Helical" evidence="9">
    <location>
        <begin position="309"/>
        <end position="335"/>
    </location>
</feature>
<evidence type="ECO:0000256" key="5">
    <source>
        <dbReference type="ARBA" id="ARBA00022837"/>
    </source>
</evidence>
<comment type="function">
    <text evidence="9">Ca(+)/H(+) antiporter that extrudes calcium in exchange for external protons.</text>
</comment>
<evidence type="ECO:0000256" key="1">
    <source>
        <dbReference type="ARBA" id="ARBA00004127"/>
    </source>
</evidence>
<evidence type="ECO:0000256" key="3">
    <source>
        <dbReference type="ARBA" id="ARBA00022568"/>
    </source>
</evidence>
<feature type="transmembrane region" description="Helical" evidence="9">
    <location>
        <begin position="211"/>
        <end position="230"/>
    </location>
</feature>
<dbReference type="EMBL" id="BCSZ01000008">
    <property type="protein sequence ID" value="GAT00366.1"/>
    <property type="molecule type" value="Genomic_DNA"/>
</dbReference>
<feature type="transmembrane region" description="Helical" evidence="9">
    <location>
        <begin position="136"/>
        <end position="156"/>
    </location>
</feature>
<reference evidence="11 12" key="1">
    <citation type="journal article" date="2016" name="Genome Announc.">
        <title>Draft Genome Sequences of Five Rapidly Growing Mycobacterium Species, M. thermoresistibile, M. fortuitum subsp. acetamidolyticum, M. canariasense, M. brisbanense, and M. novocastrense.</title>
        <authorList>
            <person name="Katahira K."/>
            <person name="Ogura Y."/>
            <person name="Gotoh Y."/>
            <person name="Hayashi T."/>
        </authorList>
    </citation>
    <scope>NUCLEOTIDE SEQUENCE [LARGE SCALE GENOMIC DNA]</scope>
    <source>
        <strain evidence="11 12">JCM6368</strain>
    </source>
</reference>
<comment type="subcellular location">
    <subcellularLocation>
        <location evidence="1">Endomembrane system</location>
        <topology evidence="1">Multi-pass membrane protein</topology>
    </subcellularLocation>
</comment>
<evidence type="ECO:0000259" key="10">
    <source>
        <dbReference type="Pfam" id="PF01699"/>
    </source>
</evidence>
<reference evidence="12" key="2">
    <citation type="submission" date="2016-02" db="EMBL/GenBank/DDBJ databases">
        <title>Draft genome sequence of five rapidly growing Mycobacterium species.</title>
        <authorList>
            <person name="Katahira K."/>
            <person name="Gotou Y."/>
            <person name="Iida K."/>
            <person name="Ogura Y."/>
            <person name="Hayashi T."/>
        </authorList>
    </citation>
    <scope>NUCLEOTIDE SEQUENCE [LARGE SCALE GENOMIC DNA]</scope>
    <source>
        <strain evidence="12">JCM6368</strain>
    </source>
</reference>
<proteinExistence type="inferred from homology"/>